<proteinExistence type="predicted"/>
<name>A0A7S1GJZ3_CYCTE</name>
<reference evidence="1" key="1">
    <citation type="submission" date="2021-01" db="EMBL/GenBank/DDBJ databases">
        <authorList>
            <person name="Corre E."/>
            <person name="Pelletier E."/>
            <person name="Niang G."/>
            <person name="Scheremetjew M."/>
            <person name="Finn R."/>
            <person name="Kale V."/>
            <person name="Holt S."/>
            <person name="Cochrane G."/>
            <person name="Meng A."/>
            <person name="Brown T."/>
            <person name="Cohen L."/>
        </authorList>
    </citation>
    <scope>NUCLEOTIDE SEQUENCE</scope>
    <source>
        <strain evidence="1">ECT3854</strain>
    </source>
</reference>
<dbReference type="AlphaFoldDB" id="A0A7S1GJZ3"/>
<accession>A0A7S1GJZ3</accession>
<evidence type="ECO:0008006" key="2">
    <source>
        <dbReference type="Google" id="ProtNLM"/>
    </source>
</evidence>
<dbReference type="EMBL" id="HBFW01012991">
    <property type="protein sequence ID" value="CAD8937226.1"/>
    <property type="molecule type" value="Transcribed_RNA"/>
</dbReference>
<dbReference type="InterPro" id="IPR036465">
    <property type="entry name" value="vWFA_dom_sf"/>
</dbReference>
<gene>
    <name evidence="1" type="ORF">CTEN0397_LOCUS8285</name>
</gene>
<protein>
    <recommendedName>
        <fullName evidence="2">VWFA domain-containing protein</fullName>
    </recommendedName>
</protein>
<organism evidence="1">
    <name type="scientific">Cyclophora tenuis</name>
    <name type="common">Marine diatom</name>
    <dbReference type="NCBI Taxonomy" id="216820"/>
    <lineage>
        <taxon>Eukaryota</taxon>
        <taxon>Sar</taxon>
        <taxon>Stramenopiles</taxon>
        <taxon>Ochrophyta</taxon>
        <taxon>Bacillariophyta</taxon>
        <taxon>Fragilariophyceae</taxon>
        <taxon>Fragilariophycidae</taxon>
        <taxon>Cyclophorales</taxon>
        <taxon>Cyclophoraceae</taxon>
        <taxon>Cyclophora</taxon>
    </lineage>
</organism>
<evidence type="ECO:0000313" key="1">
    <source>
        <dbReference type="EMBL" id="CAD8937226.1"/>
    </source>
</evidence>
<dbReference type="SUPFAM" id="SSF53300">
    <property type="entry name" value="vWA-like"/>
    <property type="match status" value="1"/>
</dbReference>
<dbReference type="Gene3D" id="3.40.50.410">
    <property type="entry name" value="von Willebrand factor, type A domain"/>
    <property type="match status" value="1"/>
</dbReference>
<sequence>MTSYNTPFATAVPVVPLTVDAHLKNQRTNTPLSPDIDAPGIDDYQINVLMDQGFTRGLAQSLAANNEVFQYRIWVVDNSGSMNQPDGHRIVDTIDNTTVKIVEATRWEEIRECVNYHVKAARLLNAPTTFRLLNDPGRLVGPQQFGVAETPDQDEHEVMRIMQKVHPTGSTPLTSHIKEIHRAVSDMTSQLRATGRKVVIVIATDGLPTDEFGVSGAYQQKQFVDCLRLLEGLPVWVVVRLCTDEDEVVNFYNDLDEQLELSLEVLDDFCGEAAEVYEFNSWLNYALPLHRCREMGYHHRVFDMIDERTLTKSELREFCELLFGVDKFDGVPDPAVDWMGFSARIEAMLRQEKPQWNPMKKIVTPWIDMRKLDRIYGGAGGCAPGCTIM</sequence>